<feature type="compositionally biased region" description="Low complexity" evidence="1">
    <location>
        <begin position="14"/>
        <end position="24"/>
    </location>
</feature>
<gene>
    <name evidence="3" type="ORF">AMON00008_LOCUS17867</name>
</gene>
<evidence type="ECO:0000259" key="2">
    <source>
        <dbReference type="Pfam" id="PF04059"/>
    </source>
</evidence>
<organism evidence="3">
    <name type="scientific">Alexandrium monilatum</name>
    <dbReference type="NCBI Taxonomy" id="311494"/>
    <lineage>
        <taxon>Eukaryota</taxon>
        <taxon>Sar</taxon>
        <taxon>Alveolata</taxon>
        <taxon>Dinophyceae</taxon>
        <taxon>Gonyaulacales</taxon>
        <taxon>Pyrocystaceae</taxon>
        <taxon>Alexandrium</taxon>
    </lineage>
</organism>
<accession>A0A7S4QCQ4</accession>
<feature type="domain" description="Mei2-like C-terminal RNA recognition motif" evidence="2">
    <location>
        <begin position="67"/>
        <end position="147"/>
    </location>
</feature>
<dbReference type="InterPro" id="IPR007201">
    <property type="entry name" value="Mei2-like_Rrm_C"/>
</dbReference>
<dbReference type="InterPro" id="IPR035979">
    <property type="entry name" value="RBD_domain_sf"/>
</dbReference>
<reference evidence="3" key="1">
    <citation type="submission" date="2021-01" db="EMBL/GenBank/DDBJ databases">
        <authorList>
            <person name="Corre E."/>
            <person name="Pelletier E."/>
            <person name="Niang G."/>
            <person name="Scheremetjew M."/>
            <person name="Finn R."/>
            <person name="Kale V."/>
            <person name="Holt S."/>
            <person name="Cochrane G."/>
            <person name="Meng A."/>
            <person name="Brown T."/>
            <person name="Cohen L."/>
        </authorList>
    </citation>
    <scope>NUCLEOTIDE SEQUENCE</scope>
    <source>
        <strain evidence="3">CCMP3105</strain>
    </source>
</reference>
<dbReference type="GO" id="GO:0003676">
    <property type="term" value="F:nucleic acid binding"/>
    <property type="evidence" value="ECO:0007669"/>
    <property type="project" value="InterPro"/>
</dbReference>
<proteinExistence type="predicted"/>
<protein>
    <recommendedName>
        <fullName evidence="2">Mei2-like C-terminal RNA recognition motif domain-containing protein</fullName>
    </recommendedName>
</protein>
<evidence type="ECO:0000313" key="3">
    <source>
        <dbReference type="EMBL" id="CAE4578710.1"/>
    </source>
</evidence>
<dbReference type="AlphaFoldDB" id="A0A7S4QCQ4"/>
<name>A0A7S4QCQ4_9DINO</name>
<dbReference type="Pfam" id="PF04059">
    <property type="entry name" value="RRM_2"/>
    <property type="match status" value="1"/>
</dbReference>
<feature type="region of interest" description="Disordered" evidence="1">
    <location>
        <begin position="1"/>
        <end position="48"/>
    </location>
</feature>
<sequence>MRRQAKMCSRTDVSAASSSSAMSSNQRPPGSTAPASSSNEDPWAAHQPTTTTFKLGGLPCRLDGHELSRTINSLGFEGTYDLLYLVLGGKARSGAALNVGYGFVNFTSAEDAERFRVIFDGYVFPNRNAMKQCVVEPAQVQGFMRCLEVLHASSRRNGLRGFLLCSL</sequence>
<feature type="compositionally biased region" description="Polar residues" evidence="1">
    <location>
        <begin position="25"/>
        <end position="40"/>
    </location>
</feature>
<evidence type="ECO:0000256" key="1">
    <source>
        <dbReference type="SAM" id="MobiDB-lite"/>
    </source>
</evidence>
<dbReference type="SUPFAM" id="SSF54928">
    <property type="entry name" value="RNA-binding domain, RBD"/>
    <property type="match status" value="1"/>
</dbReference>
<dbReference type="EMBL" id="HBNR01026444">
    <property type="protein sequence ID" value="CAE4578710.1"/>
    <property type="molecule type" value="Transcribed_RNA"/>
</dbReference>